<dbReference type="Pfam" id="PF05903">
    <property type="entry name" value="Peptidase_C97"/>
    <property type="match status" value="1"/>
</dbReference>
<proteinExistence type="inferred from homology"/>
<evidence type="ECO:0000256" key="2">
    <source>
        <dbReference type="ARBA" id="ARBA00022670"/>
    </source>
</evidence>
<dbReference type="Proteomes" id="UP000001568">
    <property type="component" value="Chromosome 11"/>
</dbReference>
<evidence type="ECO:0000259" key="4">
    <source>
        <dbReference type="PROSITE" id="PS51858"/>
    </source>
</evidence>
<dbReference type="RefSeq" id="XP_001420272.1">
    <property type="nucleotide sequence ID" value="XM_001420235.1"/>
</dbReference>
<dbReference type="STRING" id="436017.A4S4I7"/>
<evidence type="ECO:0000313" key="5">
    <source>
        <dbReference type="EMBL" id="ABO98565.1"/>
    </source>
</evidence>
<dbReference type="AlphaFoldDB" id="A4S4I7"/>
<dbReference type="SMART" id="SM01179">
    <property type="entry name" value="DUF862"/>
    <property type="match status" value="1"/>
</dbReference>
<dbReference type="OrthoDB" id="412286at2759"/>
<reference evidence="5 6" key="1">
    <citation type="journal article" date="2007" name="Proc. Natl. Acad. Sci. U.S.A.">
        <title>The tiny eukaryote Ostreococcus provides genomic insights into the paradox of plankton speciation.</title>
        <authorList>
            <person name="Palenik B."/>
            <person name="Grimwood J."/>
            <person name="Aerts A."/>
            <person name="Rouze P."/>
            <person name="Salamov A."/>
            <person name="Putnam N."/>
            <person name="Dupont C."/>
            <person name="Jorgensen R."/>
            <person name="Derelle E."/>
            <person name="Rombauts S."/>
            <person name="Zhou K."/>
            <person name="Otillar R."/>
            <person name="Merchant S.S."/>
            <person name="Podell S."/>
            <person name="Gaasterland T."/>
            <person name="Napoli C."/>
            <person name="Gendler K."/>
            <person name="Manuell A."/>
            <person name="Tai V."/>
            <person name="Vallon O."/>
            <person name="Piganeau G."/>
            <person name="Jancek S."/>
            <person name="Heijde M."/>
            <person name="Jabbari K."/>
            <person name="Bowler C."/>
            <person name="Lohr M."/>
            <person name="Robbens S."/>
            <person name="Werner G."/>
            <person name="Dubchak I."/>
            <person name="Pazour G.J."/>
            <person name="Ren Q."/>
            <person name="Paulsen I."/>
            <person name="Delwiche C."/>
            <person name="Schmutz J."/>
            <person name="Rokhsar D."/>
            <person name="Van de Peer Y."/>
            <person name="Moreau H."/>
            <person name="Grigoriev I.V."/>
        </authorList>
    </citation>
    <scope>NUCLEOTIDE SEQUENCE [LARGE SCALE GENOMIC DNA]</scope>
    <source>
        <strain evidence="5 6">CCE9901</strain>
    </source>
</reference>
<dbReference type="InterPro" id="IPR008580">
    <property type="entry name" value="PPPDE_dom"/>
</dbReference>
<dbReference type="GO" id="GO:0006508">
    <property type="term" value="P:proteolysis"/>
    <property type="evidence" value="ECO:0007669"/>
    <property type="project" value="UniProtKB-KW"/>
</dbReference>
<dbReference type="GO" id="GO:0101005">
    <property type="term" value="F:deubiquitinase activity"/>
    <property type="evidence" value="ECO:0007669"/>
    <property type="project" value="TreeGrafter"/>
</dbReference>
<gene>
    <name evidence="5" type="ORF">OSTLU_6946</name>
</gene>
<keyword evidence="6" id="KW-1185">Reference proteome</keyword>
<dbReference type="Gramene" id="ABO98565">
    <property type="protein sequence ID" value="ABO98565"/>
    <property type="gene ID" value="OSTLU_6946"/>
</dbReference>
<dbReference type="GeneID" id="5004475"/>
<dbReference type="eggNOG" id="KOG0324">
    <property type="taxonomic scope" value="Eukaryota"/>
</dbReference>
<sequence>MALVTLSVYDIKHAENARISSAVTSLNTLTRNALNVGGIFHGGVEVFGDEWSFGYCPEGSGVYRCNPRMNPMYEYRESVPLGVTSLSPARASAAVAALRAQWRGSDYEVLERNCNHFCEALCEALGCEGPPEWLNAFANNANKARGAYQSAVSGVESAYESAVSGVAGAWAWLAS</sequence>
<dbReference type="GO" id="GO:0016579">
    <property type="term" value="P:protein deubiquitination"/>
    <property type="evidence" value="ECO:0007669"/>
    <property type="project" value="TreeGrafter"/>
</dbReference>
<name>A4S4I7_OSTLU</name>
<evidence type="ECO:0000256" key="3">
    <source>
        <dbReference type="ARBA" id="ARBA00022801"/>
    </source>
</evidence>
<dbReference type="PROSITE" id="PS51858">
    <property type="entry name" value="PPPDE"/>
    <property type="match status" value="1"/>
</dbReference>
<dbReference type="PANTHER" id="PTHR12378:SF9">
    <property type="entry name" value="OS06G0107000 PROTEIN"/>
    <property type="match status" value="1"/>
</dbReference>
<accession>A4S4I7</accession>
<protein>
    <recommendedName>
        <fullName evidence="4">PPPDE domain-containing protein</fullName>
    </recommendedName>
</protein>
<keyword evidence="2" id="KW-0645">Protease</keyword>
<dbReference type="EMBL" id="CP000591">
    <property type="protein sequence ID" value="ABO98565.1"/>
    <property type="molecule type" value="Genomic_DNA"/>
</dbReference>
<feature type="non-terminal residue" evidence="5">
    <location>
        <position position="175"/>
    </location>
</feature>
<dbReference type="Gene3D" id="3.90.1720.30">
    <property type="entry name" value="PPPDE domains"/>
    <property type="match status" value="1"/>
</dbReference>
<evidence type="ECO:0000256" key="1">
    <source>
        <dbReference type="ARBA" id="ARBA00008140"/>
    </source>
</evidence>
<dbReference type="OMA" id="RTECSAH"/>
<evidence type="ECO:0000313" key="6">
    <source>
        <dbReference type="Proteomes" id="UP000001568"/>
    </source>
</evidence>
<organism evidence="5 6">
    <name type="scientific">Ostreococcus lucimarinus (strain CCE9901)</name>
    <dbReference type="NCBI Taxonomy" id="436017"/>
    <lineage>
        <taxon>Eukaryota</taxon>
        <taxon>Viridiplantae</taxon>
        <taxon>Chlorophyta</taxon>
        <taxon>Mamiellophyceae</taxon>
        <taxon>Mamiellales</taxon>
        <taxon>Bathycoccaceae</taxon>
        <taxon>Ostreococcus</taxon>
    </lineage>
</organism>
<dbReference type="HOGENOM" id="CLU_069001_0_2_1"/>
<feature type="domain" description="PPPDE" evidence="4">
    <location>
        <begin position="2"/>
        <end position="142"/>
    </location>
</feature>
<dbReference type="InterPro" id="IPR042266">
    <property type="entry name" value="PPPDE_sf"/>
</dbReference>
<comment type="similarity">
    <text evidence="1">Belongs to the DeSI family.</text>
</comment>
<keyword evidence="3" id="KW-0378">Hydrolase</keyword>
<dbReference type="PANTHER" id="PTHR12378">
    <property type="entry name" value="DESUMOYLATING ISOPEPTIDASE"/>
    <property type="match status" value="1"/>
</dbReference>
<dbReference type="KEGG" id="olu:OSTLU_6946"/>